<dbReference type="STRING" id="1666911.HLUCCA11_04210"/>
<keyword evidence="5 8" id="KW-0378">Hydrolase</keyword>
<dbReference type="GO" id="GO:0006154">
    <property type="term" value="P:adenosine catabolic process"/>
    <property type="evidence" value="ECO:0007669"/>
    <property type="project" value="TreeGrafter"/>
</dbReference>
<protein>
    <recommendedName>
        <fullName evidence="3">adenosine deaminase</fullName>
        <ecNumber evidence="3">3.5.4.4</ecNumber>
    </recommendedName>
</protein>
<dbReference type="InterPro" id="IPR001365">
    <property type="entry name" value="A_deaminase_dom"/>
</dbReference>
<dbReference type="AlphaFoldDB" id="A0A0P8BSW9"/>
<accession>A0A0P8BSW9</accession>
<dbReference type="InterPro" id="IPR032466">
    <property type="entry name" value="Metal_Hydrolase"/>
</dbReference>
<dbReference type="PATRIC" id="fig|1666911.3.peg.3694"/>
<evidence type="ECO:0000256" key="5">
    <source>
        <dbReference type="ARBA" id="ARBA00022801"/>
    </source>
</evidence>
<evidence type="ECO:0000313" key="8">
    <source>
        <dbReference type="EMBL" id="KPQ37133.1"/>
    </source>
</evidence>
<keyword evidence="6" id="KW-0862">Zinc</keyword>
<reference evidence="8 9" key="1">
    <citation type="submission" date="2015-09" db="EMBL/GenBank/DDBJ databases">
        <title>Identification and resolution of microdiversity through metagenomic sequencing of parallel consortia.</title>
        <authorList>
            <person name="Nelson W.C."/>
            <person name="Romine M.F."/>
            <person name="Lindemann S.R."/>
        </authorList>
    </citation>
    <scope>NUCLEOTIDE SEQUENCE [LARGE SCALE GENOMIC DNA]</scope>
    <source>
        <strain evidence="8">Ana</strain>
    </source>
</reference>
<organism evidence="8 9">
    <name type="scientific">Phormidesmis priestleyi Ana</name>
    <dbReference type="NCBI Taxonomy" id="1666911"/>
    <lineage>
        <taxon>Bacteria</taxon>
        <taxon>Bacillati</taxon>
        <taxon>Cyanobacteriota</taxon>
        <taxon>Cyanophyceae</taxon>
        <taxon>Leptolyngbyales</taxon>
        <taxon>Leptolyngbyaceae</taxon>
        <taxon>Phormidesmis</taxon>
    </lineage>
</organism>
<dbReference type="EC" id="3.5.4.4" evidence="3"/>
<evidence type="ECO:0000256" key="6">
    <source>
        <dbReference type="ARBA" id="ARBA00022833"/>
    </source>
</evidence>
<evidence type="ECO:0000256" key="3">
    <source>
        <dbReference type="ARBA" id="ARBA00012784"/>
    </source>
</evidence>
<dbReference type="GO" id="GO:0043103">
    <property type="term" value="P:hypoxanthine salvage"/>
    <property type="evidence" value="ECO:0007669"/>
    <property type="project" value="TreeGrafter"/>
</dbReference>
<dbReference type="Proteomes" id="UP000050465">
    <property type="component" value="Unassembled WGS sequence"/>
</dbReference>
<evidence type="ECO:0000259" key="7">
    <source>
        <dbReference type="Pfam" id="PF00962"/>
    </source>
</evidence>
<comment type="cofactor">
    <cofactor evidence="1">
        <name>Zn(2+)</name>
        <dbReference type="ChEBI" id="CHEBI:29105"/>
    </cofactor>
</comment>
<sequence>MSLYAELHRHLGGSVVPRVLWRYFERNRPDISDKFNDYAAFEQFYTQPKDTLEEYLELHTLVESVQTKEALPYFIYRLIRGAYIFENLAYLELRYTPFYRTPEWLSNTQRIDAMAEIIEVVGRASHQSEYPVVTKQILCLHSRLPYEINRATLELAAQYPDYVCGIDIAGGDAVYNLDEIKRLYSHAQDLGLNTTGHLYETKDGCYPELLPYLMRIGHGIQIPLRHPELLKQVAAQGQCLEVCPTTYLQTGTLDEISQLKTVFDRCFDAGVDIAICTDNAGLHNVRLPFEYENLLTHDVIGFDQLRACQAAAFKHSFAWPHKQQPASLLSTLLTAQMSDRASMESLSS</sequence>
<dbReference type="InterPro" id="IPR006330">
    <property type="entry name" value="Ado/ade_deaminase"/>
</dbReference>
<gene>
    <name evidence="8" type="primary">add</name>
    <name evidence="8" type="ORF">HLUCCA11_04210</name>
</gene>
<feature type="domain" description="Adenosine deaminase" evidence="7">
    <location>
        <begin position="5"/>
        <end position="319"/>
    </location>
</feature>
<evidence type="ECO:0000256" key="1">
    <source>
        <dbReference type="ARBA" id="ARBA00001947"/>
    </source>
</evidence>
<name>A0A0P8BSW9_9CYAN</name>
<evidence type="ECO:0000313" key="9">
    <source>
        <dbReference type="Proteomes" id="UP000050465"/>
    </source>
</evidence>
<dbReference type="Pfam" id="PF00962">
    <property type="entry name" value="A_deaminase"/>
    <property type="match status" value="1"/>
</dbReference>
<proteinExistence type="inferred from homology"/>
<comment type="similarity">
    <text evidence="2">Belongs to the metallo-dependent hydrolases superfamily. Adenosine and AMP deaminases family.</text>
</comment>
<comment type="caution">
    <text evidence="8">The sequence shown here is derived from an EMBL/GenBank/DDBJ whole genome shotgun (WGS) entry which is preliminary data.</text>
</comment>
<evidence type="ECO:0000256" key="4">
    <source>
        <dbReference type="ARBA" id="ARBA00022723"/>
    </source>
</evidence>
<dbReference type="EMBL" id="LJZR01000003">
    <property type="protein sequence ID" value="KPQ37133.1"/>
    <property type="molecule type" value="Genomic_DNA"/>
</dbReference>
<dbReference type="GO" id="GO:0046872">
    <property type="term" value="F:metal ion binding"/>
    <property type="evidence" value="ECO:0007669"/>
    <property type="project" value="UniProtKB-KW"/>
</dbReference>
<dbReference type="CDD" id="cd00443">
    <property type="entry name" value="ADA_AMPD"/>
    <property type="match status" value="1"/>
</dbReference>
<dbReference type="Gene3D" id="3.20.20.140">
    <property type="entry name" value="Metal-dependent hydrolases"/>
    <property type="match status" value="1"/>
</dbReference>
<dbReference type="SUPFAM" id="SSF51556">
    <property type="entry name" value="Metallo-dependent hydrolases"/>
    <property type="match status" value="1"/>
</dbReference>
<evidence type="ECO:0000256" key="2">
    <source>
        <dbReference type="ARBA" id="ARBA00006676"/>
    </source>
</evidence>
<keyword evidence="4" id="KW-0479">Metal-binding</keyword>
<dbReference type="GO" id="GO:0004000">
    <property type="term" value="F:adenosine deaminase activity"/>
    <property type="evidence" value="ECO:0007669"/>
    <property type="project" value="UniProtKB-ARBA"/>
</dbReference>
<dbReference type="GO" id="GO:0005829">
    <property type="term" value="C:cytosol"/>
    <property type="evidence" value="ECO:0007669"/>
    <property type="project" value="TreeGrafter"/>
</dbReference>
<dbReference type="PANTHER" id="PTHR11409">
    <property type="entry name" value="ADENOSINE DEAMINASE"/>
    <property type="match status" value="1"/>
</dbReference>
<dbReference type="PANTHER" id="PTHR11409:SF43">
    <property type="entry name" value="ADENOSINE DEAMINASE"/>
    <property type="match status" value="1"/>
</dbReference>
<dbReference type="GO" id="GO:0046103">
    <property type="term" value="P:inosine biosynthetic process"/>
    <property type="evidence" value="ECO:0007669"/>
    <property type="project" value="TreeGrafter"/>
</dbReference>